<keyword evidence="2" id="KW-0442">Lipid degradation</keyword>
<dbReference type="InterPro" id="IPR051406">
    <property type="entry name" value="PLD_domain"/>
</dbReference>
<dbReference type="AlphaFoldDB" id="A0A8C1H4U3"/>
<dbReference type="SUPFAM" id="SSF56024">
    <property type="entry name" value="Phospholipase D/nuclease"/>
    <property type="match status" value="1"/>
</dbReference>
<comment type="catalytic activity">
    <reaction evidence="11">
        <text>a cardiolipin + H2O = a 1,2-diacyl-sn-glycero-3-phospho-(1'-sn-glycerol) + a 1,2-diacyl-sn-glycero-3-phosphate + H(+)</text>
        <dbReference type="Rhea" id="RHEA:44884"/>
        <dbReference type="ChEBI" id="CHEBI:15377"/>
        <dbReference type="ChEBI" id="CHEBI:15378"/>
        <dbReference type="ChEBI" id="CHEBI:58608"/>
        <dbReference type="ChEBI" id="CHEBI:62237"/>
        <dbReference type="ChEBI" id="CHEBI:64716"/>
    </reaction>
    <physiologicalReaction direction="left-to-right" evidence="11">
        <dbReference type="Rhea" id="RHEA:44885"/>
    </physiologicalReaction>
</comment>
<dbReference type="GeneTree" id="ENSGT00390000004368"/>
<dbReference type="GO" id="GO:0034587">
    <property type="term" value="P:piRNA processing"/>
    <property type="evidence" value="ECO:0007669"/>
    <property type="project" value="TreeGrafter"/>
</dbReference>
<evidence type="ECO:0000256" key="9">
    <source>
        <dbReference type="ARBA" id="ARBA00043135"/>
    </source>
</evidence>
<evidence type="ECO:0000256" key="7">
    <source>
        <dbReference type="ARBA" id="ARBA00041680"/>
    </source>
</evidence>
<dbReference type="PROSITE" id="PS50035">
    <property type="entry name" value="PLD"/>
    <property type="match status" value="1"/>
</dbReference>
<evidence type="ECO:0000256" key="11">
    <source>
        <dbReference type="ARBA" id="ARBA00048101"/>
    </source>
</evidence>
<evidence type="ECO:0000256" key="2">
    <source>
        <dbReference type="ARBA" id="ARBA00022963"/>
    </source>
</evidence>
<dbReference type="GO" id="GO:0051321">
    <property type="term" value="P:meiotic cell cycle"/>
    <property type="evidence" value="ECO:0007669"/>
    <property type="project" value="UniProtKB-KW"/>
</dbReference>
<dbReference type="GO" id="GO:0016042">
    <property type="term" value="P:lipid catabolic process"/>
    <property type="evidence" value="ECO:0007669"/>
    <property type="project" value="UniProtKB-KW"/>
</dbReference>
<keyword evidence="4" id="KW-0469">Meiosis</keyword>
<feature type="domain" description="PLD phosphodiesterase" evidence="12">
    <location>
        <begin position="188"/>
        <end position="215"/>
    </location>
</feature>
<evidence type="ECO:0000313" key="14">
    <source>
        <dbReference type="Proteomes" id="UP001108240"/>
    </source>
</evidence>
<dbReference type="Proteomes" id="UP001108240">
    <property type="component" value="Unplaced"/>
</dbReference>
<evidence type="ECO:0000256" key="1">
    <source>
        <dbReference type="ARBA" id="ARBA00022801"/>
    </source>
</evidence>
<keyword evidence="1" id="KW-0378">Hydrolase</keyword>
<reference evidence="13" key="1">
    <citation type="submission" date="2025-08" db="UniProtKB">
        <authorList>
            <consortium name="Ensembl"/>
        </authorList>
    </citation>
    <scope>IDENTIFICATION</scope>
</reference>
<proteinExistence type="inferred from homology"/>
<evidence type="ECO:0000256" key="8">
    <source>
        <dbReference type="ARBA" id="ARBA00042226"/>
    </source>
</evidence>
<dbReference type="Ensembl" id="ENSCCRT00000026150.2">
    <property type="protein sequence ID" value="ENSCCRP00000024078.2"/>
    <property type="gene ID" value="ENSCCRG00000013139.2"/>
</dbReference>
<accession>A0A8C1H4U3</accession>
<comment type="similarity">
    <text evidence="5">Belongs to the phospholipase D family. MitoPLD/Zucchini subfamily.</text>
</comment>
<name>A0A8C1H4U3_CYPCA</name>
<evidence type="ECO:0000313" key="13">
    <source>
        <dbReference type="Ensembl" id="ENSCCRP00000024078.2"/>
    </source>
</evidence>
<reference evidence="13" key="2">
    <citation type="submission" date="2025-09" db="UniProtKB">
        <authorList>
            <consortium name="Ensembl"/>
        </authorList>
    </citation>
    <scope>IDENTIFICATION</scope>
</reference>
<dbReference type="CDD" id="cd09171">
    <property type="entry name" value="PLDc_vPLD6_like"/>
    <property type="match status" value="1"/>
</dbReference>
<organism evidence="13 14">
    <name type="scientific">Cyprinus carpio carpio</name>
    <dbReference type="NCBI Taxonomy" id="630221"/>
    <lineage>
        <taxon>Eukaryota</taxon>
        <taxon>Metazoa</taxon>
        <taxon>Chordata</taxon>
        <taxon>Craniata</taxon>
        <taxon>Vertebrata</taxon>
        <taxon>Euteleostomi</taxon>
        <taxon>Actinopterygii</taxon>
        <taxon>Neopterygii</taxon>
        <taxon>Teleostei</taxon>
        <taxon>Ostariophysi</taxon>
        <taxon>Cypriniformes</taxon>
        <taxon>Cyprinidae</taxon>
        <taxon>Cyprininae</taxon>
        <taxon>Cyprinus</taxon>
    </lineage>
</organism>
<dbReference type="PANTHER" id="PTHR43856:SF1">
    <property type="entry name" value="MITOCHONDRIAL CARDIOLIPIN HYDROLASE"/>
    <property type="match status" value="1"/>
</dbReference>
<keyword evidence="3" id="KW-0443">Lipid metabolism</keyword>
<evidence type="ECO:0000259" key="12">
    <source>
        <dbReference type="PROSITE" id="PS50035"/>
    </source>
</evidence>
<sequence>MNLFNRFFEKIRLIRAILFEQNMHAARAFSCRLSLPDMSQQMSFKELMKVLGLGAVAFVLGVEWLNWLKRRLRDSHGPLKEVLFFPSPQVCVEHLFIHHKHFPCACPLPHGVETSFSRLLVHLLSARMSLDLCVFSFSHMELSRAILLLHKRGVVVRVVTDRDYMTITGSQIGALRKAGICVRHEMSSAVHMHHKFALVDGRKLITGSLNWTLTAVQSNKENVMVTEEPELVGPYQKEFQKLWEANDPANHKPQCTNGQLNIKTYGVGK</sequence>
<dbReference type="GO" id="GO:0016891">
    <property type="term" value="F:RNA endonuclease activity producing 5'-phosphomonoesters, hydrolytic mechanism"/>
    <property type="evidence" value="ECO:0007669"/>
    <property type="project" value="TreeGrafter"/>
</dbReference>
<dbReference type="GO" id="GO:0005739">
    <property type="term" value="C:mitochondrion"/>
    <property type="evidence" value="ECO:0007669"/>
    <property type="project" value="TreeGrafter"/>
</dbReference>
<evidence type="ECO:0000256" key="5">
    <source>
        <dbReference type="ARBA" id="ARBA00038012"/>
    </source>
</evidence>
<dbReference type="PANTHER" id="PTHR43856">
    <property type="entry name" value="CARDIOLIPIN HYDROLASE"/>
    <property type="match status" value="1"/>
</dbReference>
<dbReference type="InterPro" id="IPR001736">
    <property type="entry name" value="PLipase_D/transphosphatidylase"/>
</dbReference>
<evidence type="ECO:0000256" key="10">
    <source>
        <dbReference type="ARBA" id="ARBA00043167"/>
    </source>
</evidence>
<dbReference type="InterPro" id="IPR025202">
    <property type="entry name" value="PLD-like_dom"/>
</dbReference>
<evidence type="ECO:0000256" key="3">
    <source>
        <dbReference type="ARBA" id="ARBA00023098"/>
    </source>
</evidence>
<dbReference type="OMA" id="RIWEEFD"/>
<dbReference type="Gene3D" id="3.30.870.10">
    <property type="entry name" value="Endonuclease Chain A"/>
    <property type="match status" value="1"/>
</dbReference>
<keyword evidence="14" id="KW-1185">Reference proteome</keyword>
<evidence type="ECO:0000256" key="6">
    <source>
        <dbReference type="ARBA" id="ARBA00040549"/>
    </source>
</evidence>
<dbReference type="Pfam" id="PF13091">
    <property type="entry name" value="PLDc_2"/>
    <property type="match status" value="1"/>
</dbReference>
<evidence type="ECO:0000256" key="4">
    <source>
        <dbReference type="ARBA" id="ARBA00023254"/>
    </source>
</evidence>
<protein>
    <recommendedName>
        <fullName evidence="6">Mitochondrial cardiolipin hydrolase</fullName>
    </recommendedName>
    <alternativeName>
        <fullName evidence="8">Choline phosphatase 6</fullName>
    </alternativeName>
    <alternativeName>
        <fullName evidence="10">Mitochondrial phospholipase</fullName>
    </alternativeName>
    <alternativeName>
        <fullName evidence="9">Phosphatidylcholine-hydrolyzing phospholipase D6</fullName>
    </alternativeName>
    <alternativeName>
        <fullName evidence="7">Phospholipase D6</fullName>
    </alternativeName>
</protein>